<keyword evidence="15" id="KW-0732">Signal</keyword>
<dbReference type="Proteomes" id="UP000597206">
    <property type="component" value="Unassembled WGS sequence"/>
</dbReference>
<keyword evidence="7" id="KW-0472">Membrane</keyword>
<evidence type="ECO:0000313" key="18">
    <source>
        <dbReference type="Proteomes" id="UP000597206"/>
    </source>
</evidence>
<reference evidence="17 18" key="1">
    <citation type="submission" date="2020-11" db="EMBL/GenBank/DDBJ databases">
        <title>Vibrio nitrifigilis sp. nov., a marine nitrogen-fixing bacterium isolated from the lagoon sediment of an islet inside an atoll.</title>
        <authorList>
            <person name="Wang L.-T."/>
            <person name="Shieh W.Y."/>
        </authorList>
    </citation>
    <scope>NUCLEOTIDE SEQUENCE [LARGE SCALE GENOMIC DNA]</scope>
    <source>
        <strain evidence="17 18">NFV-1</strain>
    </source>
</reference>
<evidence type="ECO:0000256" key="4">
    <source>
        <dbReference type="ARBA" id="ARBA00022801"/>
    </source>
</evidence>
<evidence type="ECO:0000256" key="7">
    <source>
        <dbReference type="ARBA" id="ARBA00023136"/>
    </source>
</evidence>
<feature type="region of interest" description="Disordered" evidence="14">
    <location>
        <begin position="20"/>
        <end position="39"/>
    </location>
</feature>
<keyword evidence="5" id="KW-0735">Signal-anchor</keyword>
<keyword evidence="8" id="KW-0325">Glycoprotein</keyword>
<keyword evidence="4 13" id="KW-0378">Hydrolase</keyword>
<proteinExistence type="inferred from homology"/>
<evidence type="ECO:0000256" key="15">
    <source>
        <dbReference type="SAM" id="SignalP"/>
    </source>
</evidence>
<keyword evidence="6" id="KW-1133">Transmembrane helix</keyword>
<evidence type="ECO:0000256" key="3">
    <source>
        <dbReference type="ARBA" id="ARBA00022692"/>
    </source>
</evidence>
<protein>
    <recommendedName>
        <fullName evidence="12">Exo-1,3-beta-glucanase D</fullName>
    </recommendedName>
</protein>
<dbReference type="GO" id="GO:0016787">
    <property type="term" value="F:hydrolase activity"/>
    <property type="evidence" value="ECO:0007669"/>
    <property type="project" value="UniProtKB-KW"/>
</dbReference>
<comment type="function">
    <text evidence="11">Glucosidase involved in the degradation of cellulosic biomass. Active on lichenan.</text>
</comment>
<comment type="similarity">
    <text evidence="13">Belongs to the glycosyl hydrolase 5 (cellulase A) family.</text>
</comment>
<gene>
    <name evidence="17" type="ORF">I1A42_06780</name>
</gene>
<keyword evidence="18" id="KW-1185">Reference proteome</keyword>
<sequence length="440" mass="49438">MNKKIVTLSLLSIIATAGCNSASGSSSNSSDDSISSQNSSTLNDSSLSLLSTSGTHIVNEDGDTVQLKGFNLGGWFVLENYMSPVDANDDPLTDSYSVMETLNDRFGVTTQRELMKTYQESWIQESDIENIANAGFNVVRIPVWWGQFFDLDNPTESGFRDDAFDVLDNIINACTDNNVYVIIDMHGAIGSQSLQSHTGRADTNELWDSEDDQTMTAWLWKKIAAHYKGNNTIAAFDLLNEPDVRSDTSTSWTTADTNEVLSVYDLFYDAVREADPNRMIMIEGTFGNWNWDQLPDPDDYGWTNIVYEMHEYQWDSDGGTTTSASTIEAGIENQVEDFENHKDWNVPGYIGEFNTFQTTSSVWQYAINEFDDAGLSWSMWSYSYKAVNGTAPNFWGWYDPTYWPSRPDLTNDTADDIATKWQNWATTDTFELNSALGIEP</sequence>
<keyword evidence="9 13" id="KW-0326">Glycosidase</keyword>
<dbReference type="PANTHER" id="PTHR31297">
    <property type="entry name" value="GLUCAN ENDO-1,6-BETA-GLUCOSIDASE B"/>
    <property type="match status" value="1"/>
</dbReference>
<dbReference type="RefSeq" id="WP_196123000.1">
    <property type="nucleotide sequence ID" value="NZ_JADPMR010000001.1"/>
</dbReference>
<name>A0ABS0GCZ4_9VIBR</name>
<evidence type="ECO:0000256" key="13">
    <source>
        <dbReference type="RuleBase" id="RU361153"/>
    </source>
</evidence>
<evidence type="ECO:0000256" key="12">
    <source>
        <dbReference type="ARBA" id="ARBA00041260"/>
    </source>
</evidence>
<feature type="domain" description="Glycoside hydrolase family 5" evidence="16">
    <location>
        <begin position="117"/>
        <end position="385"/>
    </location>
</feature>
<dbReference type="InterPro" id="IPR050386">
    <property type="entry name" value="Glycosyl_hydrolase_5"/>
</dbReference>
<evidence type="ECO:0000256" key="9">
    <source>
        <dbReference type="ARBA" id="ARBA00023295"/>
    </source>
</evidence>
<comment type="caution">
    <text evidence="17">The sequence shown here is derived from an EMBL/GenBank/DDBJ whole genome shotgun (WGS) entry which is preliminary data.</text>
</comment>
<evidence type="ECO:0000256" key="5">
    <source>
        <dbReference type="ARBA" id="ARBA00022968"/>
    </source>
</evidence>
<dbReference type="EMBL" id="JADPMR010000001">
    <property type="protein sequence ID" value="MBF9000261.1"/>
    <property type="molecule type" value="Genomic_DNA"/>
</dbReference>
<evidence type="ECO:0000256" key="1">
    <source>
        <dbReference type="ARBA" id="ARBA00004401"/>
    </source>
</evidence>
<keyword evidence="10" id="KW-0961">Cell wall biogenesis/degradation</keyword>
<evidence type="ECO:0000256" key="6">
    <source>
        <dbReference type="ARBA" id="ARBA00022989"/>
    </source>
</evidence>
<evidence type="ECO:0000256" key="8">
    <source>
        <dbReference type="ARBA" id="ARBA00023180"/>
    </source>
</evidence>
<evidence type="ECO:0000256" key="10">
    <source>
        <dbReference type="ARBA" id="ARBA00023316"/>
    </source>
</evidence>
<evidence type="ECO:0000313" key="17">
    <source>
        <dbReference type="EMBL" id="MBF9000261.1"/>
    </source>
</evidence>
<evidence type="ECO:0000259" key="16">
    <source>
        <dbReference type="Pfam" id="PF00150"/>
    </source>
</evidence>
<dbReference type="InterPro" id="IPR017853">
    <property type="entry name" value="GH"/>
</dbReference>
<keyword evidence="3" id="KW-0812">Transmembrane</keyword>
<dbReference type="PROSITE" id="PS51257">
    <property type="entry name" value="PROKAR_LIPOPROTEIN"/>
    <property type="match status" value="1"/>
</dbReference>
<dbReference type="Pfam" id="PF00150">
    <property type="entry name" value="Cellulase"/>
    <property type="match status" value="1"/>
</dbReference>
<dbReference type="InterPro" id="IPR001547">
    <property type="entry name" value="Glyco_hydro_5"/>
</dbReference>
<dbReference type="PANTHER" id="PTHR31297:SF34">
    <property type="entry name" value="GLUCAN 1,3-BETA-GLUCOSIDASE 2"/>
    <property type="match status" value="1"/>
</dbReference>
<evidence type="ECO:0000256" key="14">
    <source>
        <dbReference type="SAM" id="MobiDB-lite"/>
    </source>
</evidence>
<feature type="signal peptide" evidence="15">
    <location>
        <begin position="1"/>
        <end position="17"/>
    </location>
</feature>
<feature type="chain" id="PRO_5045557591" description="Exo-1,3-beta-glucanase D" evidence="15">
    <location>
        <begin position="18"/>
        <end position="440"/>
    </location>
</feature>
<keyword evidence="2" id="KW-1003">Cell membrane</keyword>
<accession>A0ABS0GCZ4</accession>
<dbReference type="SUPFAM" id="SSF51445">
    <property type="entry name" value="(Trans)glycosidases"/>
    <property type="match status" value="1"/>
</dbReference>
<organism evidence="17 18">
    <name type="scientific">Vibrio nitrifigilis</name>
    <dbReference type="NCBI Taxonomy" id="2789781"/>
    <lineage>
        <taxon>Bacteria</taxon>
        <taxon>Pseudomonadati</taxon>
        <taxon>Pseudomonadota</taxon>
        <taxon>Gammaproteobacteria</taxon>
        <taxon>Vibrionales</taxon>
        <taxon>Vibrionaceae</taxon>
        <taxon>Vibrio</taxon>
    </lineage>
</organism>
<comment type="subcellular location">
    <subcellularLocation>
        <location evidence="1">Cell membrane</location>
        <topology evidence="1">Single-pass type II membrane protein</topology>
    </subcellularLocation>
</comment>
<dbReference type="Gene3D" id="3.20.20.80">
    <property type="entry name" value="Glycosidases"/>
    <property type="match status" value="1"/>
</dbReference>
<evidence type="ECO:0000256" key="11">
    <source>
        <dbReference type="ARBA" id="ARBA00037126"/>
    </source>
</evidence>
<evidence type="ECO:0000256" key="2">
    <source>
        <dbReference type="ARBA" id="ARBA00022475"/>
    </source>
</evidence>